<evidence type="ECO:0000256" key="1">
    <source>
        <dbReference type="ARBA" id="ARBA00004651"/>
    </source>
</evidence>
<feature type="transmembrane region" description="Helical" evidence="7">
    <location>
        <begin position="279"/>
        <end position="302"/>
    </location>
</feature>
<dbReference type="PROSITE" id="PS50928">
    <property type="entry name" value="ABC_TM1"/>
    <property type="match status" value="1"/>
</dbReference>
<dbReference type="RefSeq" id="WP_380187180.1">
    <property type="nucleotide sequence ID" value="NZ_JBHTBQ010000011.1"/>
</dbReference>
<feature type="transmembrane region" description="Helical" evidence="7">
    <location>
        <begin position="175"/>
        <end position="192"/>
    </location>
</feature>
<organism evidence="9 10">
    <name type="scientific">Iodobacter arcticus</name>
    <dbReference type="NCBI Taxonomy" id="590593"/>
    <lineage>
        <taxon>Bacteria</taxon>
        <taxon>Pseudomonadati</taxon>
        <taxon>Pseudomonadota</taxon>
        <taxon>Betaproteobacteria</taxon>
        <taxon>Neisseriales</taxon>
        <taxon>Chitinibacteraceae</taxon>
        <taxon>Iodobacter</taxon>
    </lineage>
</organism>
<evidence type="ECO:0000313" key="9">
    <source>
        <dbReference type="EMBL" id="MFC7419600.1"/>
    </source>
</evidence>
<keyword evidence="4 7" id="KW-0812">Transmembrane</keyword>
<evidence type="ECO:0000259" key="8">
    <source>
        <dbReference type="PROSITE" id="PS50928"/>
    </source>
</evidence>
<keyword evidence="6 7" id="KW-0472">Membrane</keyword>
<dbReference type="Gene3D" id="1.10.3720.10">
    <property type="entry name" value="MetI-like"/>
    <property type="match status" value="1"/>
</dbReference>
<keyword evidence="2 7" id="KW-0813">Transport</keyword>
<dbReference type="Pfam" id="PF19300">
    <property type="entry name" value="BPD_transp_1_N"/>
    <property type="match status" value="1"/>
</dbReference>
<keyword evidence="5 7" id="KW-1133">Transmembrane helix</keyword>
<accession>A0ABW2QX99</accession>
<evidence type="ECO:0000256" key="6">
    <source>
        <dbReference type="ARBA" id="ARBA00023136"/>
    </source>
</evidence>
<gene>
    <name evidence="9" type="ORF">ACFQNF_06870</name>
</gene>
<evidence type="ECO:0000256" key="5">
    <source>
        <dbReference type="ARBA" id="ARBA00022989"/>
    </source>
</evidence>
<protein>
    <submittedName>
        <fullName evidence="9">ABC transporter permease</fullName>
    </submittedName>
</protein>
<evidence type="ECO:0000256" key="7">
    <source>
        <dbReference type="RuleBase" id="RU363032"/>
    </source>
</evidence>
<dbReference type="InterPro" id="IPR035906">
    <property type="entry name" value="MetI-like_sf"/>
</dbReference>
<dbReference type="InterPro" id="IPR000515">
    <property type="entry name" value="MetI-like"/>
</dbReference>
<dbReference type="Pfam" id="PF00528">
    <property type="entry name" value="BPD_transp_1"/>
    <property type="match status" value="1"/>
</dbReference>
<dbReference type="PANTHER" id="PTHR43163:SF6">
    <property type="entry name" value="DIPEPTIDE TRANSPORT SYSTEM PERMEASE PROTEIN DPPB-RELATED"/>
    <property type="match status" value="1"/>
</dbReference>
<evidence type="ECO:0000256" key="3">
    <source>
        <dbReference type="ARBA" id="ARBA00022475"/>
    </source>
</evidence>
<comment type="similarity">
    <text evidence="7">Belongs to the binding-protein-dependent transport system permease family.</text>
</comment>
<name>A0ABW2QX99_9NEIS</name>
<comment type="subcellular location">
    <subcellularLocation>
        <location evidence="1 7">Cell membrane</location>
        <topology evidence="1 7">Multi-pass membrane protein</topology>
    </subcellularLocation>
</comment>
<dbReference type="Proteomes" id="UP001596473">
    <property type="component" value="Unassembled WGS sequence"/>
</dbReference>
<proteinExistence type="inferred from homology"/>
<keyword evidence="3" id="KW-1003">Cell membrane</keyword>
<dbReference type="EMBL" id="JBHTBQ010000011">
    <property type="protein sequence ID" value="MFC7419600.1"/>
    <property type="molecule type" value="Genomic_DNA"/>
</dbReference>
<evidence type="ECO:0000256" key="4">
    <source>
        <dbReference type="ARBA" id="ARBA00022692"/>
    </source>
</evidence>
<dbReference type="PANTHER" id="PTHR43163">
    <property type="entry name" value="DIPEPTIDE TRANSPORT SYSTEM PERMEASE PROTEIN DPPB-RELATED"/>
    <property type="match status" value="1"/>
</dbReference>
<dbReference type="SUPFAM" id="SSF161098">
    <property type="entry name" value="MetI-like"/>
    <property type="match status" value="1"/>
</dbReference>
<dbReference type="InterPro" id="IPR045621">
    <property type="entry name" value="BPD_transp_1_N"/>
</dbReference>
<keyword evidence="10" id="KW-1185">Reference proteome</keyword>
<evidence type="ECO:0000313" key="10">
    <source>
        <dbReference type="Proteomes" id="UP001596473"/>
    </source>
</evidence>
<feature type="transmembrane region" description="Helical" evidence="7">
    <location>
        <begin position="99"/>
        <end position="124"/>
    </location>
</feature>
<evidence type="ECO:0000256" key="2">
    <source>
        <dbReference type="ARBA" id="ARBA00022448"/>
    </source>
</evidence>
<sequence>MLSYLIRRILQMIPTLFGVMLLVFILFNVVGGDPSYILAGKNLGSETLANIRSQLGLDKTLPEQFWLFVKQVATMDFGSSWATERPVNELIASRVGPSMLLMGSLLFVDLLIAIPLAATVAYYRGGMTDRILTIICTVAMSVSALVYAVGGQYLLAYKMELFPVRGWSDSTLTNLLLYVPLPLLMGLMVSLGPNIRFYRSFFVDEIGNDYVRTARAKGLSERTVMMKHVLRNALIPVVTSVLSSLPYLLLGALVLETFFSIPGMGLQVVKSVNSSDFPVIKAITVYIAIATMIFNLLADLVYKLIDPRVQLK</sequence>
<feature type="domain" description="ABC transmembrane type-1" evidence="8">
    <location>
        <begin position="95"/>
        <end position="298"/>
    </location>
</feature>
<comment type="caution">
    <text evidence="9">The sequence shown here is derived from an EMBL/GenBank/DDBJ whole genome shotgun (WGS) entry which is preliminary data.</text>
</comment>
<feature type="transmembrane region" description="Helical" evidence="7">
    <location>
        <begin position="131"/>
        <end position="155"/>
    </location>
</feature>
<dbReference type="CDD" id="cd06261">
    <property type="entry name" value="TM_PBP2"/>
    <property type="match status" value="1"/>
</dbReference>
<feature type="transmembrane region" description="Helical" evidence="7">
    <location>
        <begin position="12"/>
        <end position="31"/>
    </location>
</feature>
<feature type="transmembrane region" description="Helical" evidence="7">
    <location>
        <begin position="233"/>
        <end position="259"/>
    </location>
</feature>
<reference evidence="10" key="1">
    <citation type="journal article" date="2019" name="Int. J. Syst. Evol. Microbiol.">
        <title>The Global Catalogue of Microorganisms (GCM) 10K type strain sequencing project: providing services to taxonomists for standard genome sequencing and annotation.</title>
        <authorList>
            <consortium name="The Broad Institute Genomics Platform"/>
            <consortium name="The Broad Institute Genome Sequencing Center for Infectious Disease"/>
            <person name="Wu L."/>
            <person name="Ma J."/>
        </authorList>
    </citation>
    <scope>NUCLEOTIDE SEQUENCE [LARGE SCALE GENOMIC DNA]</scope>
    <source>
        <strain evidence="10">CCUG 62945</strain>
    </source>
</reference>